<evidence type="ECO:0000256" key="6">
    <source>
        <dbReference type="ARBA" id="ARBA00022763"/>
    </source>
</evidence>
<proteinExistence type="inferred from homology"/>
<evidence type="ECO:0000256" key="5">
    <source>
        <dbReference type="ARBA" id="ARBA00022490"/>
    </source>
</evidence>
<dbReference type="AlphaFoldDB" id="A0AAV2S1W4"/>
<dbReference type="Gene3D" id="1.10.486.10">
    <property type="entry name" value="PCRA, domain 4"/>
    <property type="match status" value="1"/>
</dbReference>
<evidence type="ECO:0000256" key="1">
    <source>
        <dbReference type="ARBA" id="ARBA00004123"/>
    </source>
</evidence>
<feature type="region of interest" description="Disordered" evidence="12">
    <location>
        <begin position="608"/>
        <end position="680"/>
    </location>
</feature>
<keyword evidence="6" id="KW-0227">DNA damage</keyword>
<sequence>MSSIKNTSIVFLPSLDSKEKGEVWNTIKEFFTNESLGHTPTLINIGQSDWGKLGKVYSMTYQILCILRKLQLLPHERTILLPLHDQYQTIQLCLARMNKEKYGEFTASASDVLDVWKHIHDSVIHYTETDVQNDEDNAVESDISVNGSDKPVTSDVMMRHMLEAVKSYKKFLETSQCIDHFQLYSILRKNLNSNAHLMKEITDNVFIVENVNNLHETEIMFLELLSEEGALYEVTSMDGEEPEIQSVSLTFSKYKSSLLVRTPTKSTDDEVKGSEEYLVQLVLAHLRLVINPHDELALVLACSMPGRDISQQDFMHINSMSKKKNMPKFQAIITYIKRLRALQPEPDCPIRKLSQPLANFVDEIEKLHGIASCEPDTEVGTARILETIKKSLITMVMKRGSILHQSTIEKVCESIKQPLLNIVNIYSHTVTKGNTNTSSENIDFQNNGPLEPCLKLLIHLCDFSSGLITCRGVVDAIGDNFLTHTLTSPQKATIAMRIPTIVPDHVDDNDFETDFNTGGESLLDRILKKKGTPLGTPSTPQSKSINSSLNSSLNGSIFGASPLNISNSPDASFSPHMESTLRSLTAGRRRASDTTNSWKKIVANISQDEEQAKKEEAAELERLQNKNKKGSKRKQTSEEGKENEQKNKKAKEEAEKEKTVTKPKPLAKGQTTLMSFFKPK</sequence>
<feature type="compositionally biased region" description="Basic and acidic residues" evidence="12">
    <location>
        <begin position="610"/>
        <end position="624"/>
    </location>
</feature>
<keyword evidence="14" id="KW-1185">Reference proteome</keyword>
<evidence type="ECO:0000256" key="12">
    <source>
        <dbReference type="SAM" id="MobiDB-lite"/>
    </source>
</evidence>
<dbReference type="PANTHER" id="PTHR32121:SF0">
    <property type="entry name" value="PCNA-INTERACTING PARTNER"/>
    <property type="match status" value="1"/>
</dbReference>
<evidence type="ECO:0000313" key="14">
    <source>
        <dbReference type="Proteomes" id="UP001497623"/>
    </source>
</evidence>
<evidence type="ECO:0000313" key="13">
    <source>
        <dbReference type="EMBL" id="CAL4152833.1"/>
    </source>
</evidence>
<dbReference type="Proteomes" id="UP001497623">
    <property type="component" value="Unassembled WGS sequence"/>
</dbReference>
<evidence type="ECO:0000256" key="8">
    <source>
        <dbReference type="ARBA" id="ARBA00023204"/>
    </source>
</evidence>
<dbReference type="GO" id="GO:2000042">
    <property type="term" value="P:negative regulation of double-strand break repair via homologous recombination"/>
    <property type="evidence" value="ECO:0007669"/>
    <property type="project" value="InterPro"/>
</dbReference>
<evidence type="ECO:0000256" key="4">
    <source>
        <dbReference type="ARBA" id="ARBA00014320"/>
    </source>
</evidence>
<dbReference type="GO" id="GO:0003677">
    <property type="term" value="F:DNA binding"/>
    <property type="evidence" value="ECO:0007669"/>
    <property type="project" value="UniProtKB-KW"/>
</dbReference>
<evidence type="ECO:0000256" key="9">
    <source>
        <dbReference type="ARBA" id="ARBA00023242"/>
    </source>
</evidence>
<dbReference type="InterPro" id="IPR038932">
    <property type="entry name" value="PARPBP"/>
</dbReference>
<accession>A0AAV2S1W4</accession>
<evidence type="ECO:0000256" key="2">
    <source>
        <dbReference type="ARBA" id="ARBA00004496"/>
    </source>
</evidence>
<keyword evidence="7" id="KW-0238">DNA-binding</keyword>
<feature type="compositionally biased region" description="Basic and acidic residues" evidence="12">
    <location>
        <begin position="635"/>
        <end position="660"/>
    </location>
</feature>
<evidence type="ECO:0000256" key="7">
    <source>
        <dbReference type="ARBA" id="ARBA00023125"/>
    </source>
</evidence>
<reference evidence="13 14" key="1">
    <citation type="submission" date="2024-05" db="EMBL/GenBank/DDBJ databases">
        <authorList>
            <person name="Wallberg A."/>
        </authorList>
    </citation>
    <scope>NUCLEOTIDE SEQUENCE [LARGE SCALE GENOMIC DNA]</scope>
</reference>
<comment type="subcellular location">
    <subcellularLocation>
        <location evidence="2">Cytoplasm</location>
    </subcellularLocation>
    <subcellularLocation>
        <location evidence="1">Nucleus</location>
    </subcellularLocation>
</comment>
<dbReference type="GO" id="GO:0005634">
    <property type="term" value="C:nucleus"/>
    <property type="evidence" value="ECO:0007669"/>
    <property type="project" value="UniProtKB-SubCell"/>
</dbReference>
<evidence type="ECO:0000256" key="11">
    <source>
        <dbReference type="ARBA" id="ARBA00032731"/>
    </source>
</evidence>
<dbReference type="GO" id="GO:0006281">
    <property type="term" value="P:DNA repair"/>
    <property type="evidence" value="ECO:0007669"/>
    <property type="project" value="UniProtKB-KW"/>
</dbReference>
<keyword evidence="8" id="KW-0234">DNA repair</keyword>
<evidence type="ECO:0000256" key="10">
    <source>
        <dbReference type="ARBA" id="ARBA00031632"/>
    </source>
</evidence>
<comment type="similarity">
    <text evidence="3">Belongs to the PARI family.</text>
</comment>
<feature type="region of interest" description="Disordered" evidence="12">
    <location>
        <begin position="530"/>
        <end position="549"/>
    </location>
</feature>
<dbReference type="EMBL" id="CAXKWB010039270">
    <property type="protein sequence ID" value="CAL4152833.1"/>
    <property type="molecule type" value="Genomic_DNA"/>
</dbReference>
<name>A0AAV2S1W4_MEGNR</name>
<protein>
    <recommendedName>
        <fullName evidence="4">PCNA-interacting partner</fullName>
    </recommendedName>
    <alternativeName>
        <fullName evidence="10">PARP-1 binding protein</fullName>
    </alternativeName>
    <alternativeName>
        <fullName evidence="11">PARP1-binding protein</fullName>
    </alternativeName>
</protein>
<dbReference type="GO" id="GO:0000785">
    <property type="term" value="C:chromatin"/>
    <property type="evidence" value="ECO:0007669"/>
    <property type="project" value="TreeGrafter"/>
</dbReference>
<feature type="compositionally biased region" description="Basic residues" evidence="12">
    <location>
        <begin position="625"/>
        <end position="634"/>
    </location>
</feature>
<comment type="caution">
    <text evidence="13">The sequence shown here is derived from an EMBL/GenBank/DDBJ whole genome shotgun (WGS) entry which is preliminary data.</text>
</comment>
<evidence type="ECO:0000256" key="3">
    <source>
        <dbReference type="ARBA" id="ARBA00009135"/>
    </source>
</evidence>
<keyword evidence="9" id="KW-0539">Nucleus</keyword>
<dbReference type="GO" id="GO:0005737">
    <property type="term" value="C:cytoplasm"/>
    <property type="evidence" value="ECO:0007669"/>
    <property type="project" value="UniProtKB-SubCell"/>
</dbReference>
<organism evidence="13 14">
    <name type="scientific">Meganyctiphanes norvegica</name>
    <name type="common">Northern krill</name>
    <name type="synonym">Thysanopoda norvegica</name>
    <dbReference type="NCBI Taxonomy" id="48144"/>
    <lineage>
        <taxon>Eukaryota</taxon>
        <taxon>Metazoa</taxon>
        <taxon>Ecdysozoa</taxon>
        <taxon>Arthropoda</taxon>
        <taxon>Crustacea</taxon>
        <taxon>Multicrustacea</taxon>
        <taxon>Malacostraca</taxon>
        <taxon>Eumalacostraca</taxon>
        <taxon>Eucarida</taxon>
        <taxon>Euphausiacea</taxon>
        <taxon>Euphausiidae</taxon>
        <taxon>Meganyctiphanes</taxon>
    </lineage>
</organism>
<dbReference type="PANTHER" id="PTHR32121">
    <property type="entry name" value="PCNA-INTERACTING PARTNER"/>
    <property type="match status" value="1"/>
</dbReference>
<gene>
    <name evidence="13" type="ORF">MNOR_LOCUS31095</name>
</gene>
<keyword evidence="5" id="KW-0963">Cytoplasm</keyword>